<reference evidence="1" key="2">
    <citation type="journal article" date="2015" name="Fish Shellfish Immunol.">
        <title>Early steps in the European eel (Anguilla anguilla)-Vibrio vulnificus interaction in the gills: Role of the RtxA13 toxin.</title>
        <authorList>
            <person name="Callol A."/>
            <person name="Pajuelo D."/>
            <person name="Ebbesson L."/>
            <person name="Teles M."/>
            <person name="MacKenzie S."/>
            <person name="Amaro C."/>
        </authorList>
    </citation>
    <scope>NUCLEOTIDE SEQUENCE</scope>
</reference>
<evidence type="ECO:0000313" key="1">
    <source>
        <dbReference type="EMBL" id="JAH64894.1"/>
    </source>
</evidence>
<sequence>MDKKKRKLSASDSTN</sequence>
<protein>
    <submittedName>
        <fullName evidence="1">Uncharacterized protein</fullName>
    </submittedName>
</protein>
<reference evidence="1" key="1">
    <citation type="submission" date="2014-11" db="EMBL/GenBank/DDBJ databases">
        <authorList>
            <person name="Amaro Gonzalez C."/>
        </authorList>
    </citation>
    <scope>NUCLEOTIDE SEQUENCE</scope>
</reference>
<accession>A0A0E9UGA2</accession>
<organism evidence="1">
    <name type="scientific">Anguilla anguilla</name>
    <name type="common">European freshwater eel</name>
    <name type="synonym">Muraena anguilla</name>
    <dbReference type="NCBI Taxonomy" id="7936"/>
    <lineage>
        <taxon>Eukaryota</taxon>
        <taxon>Metazoa</taxon>
        <taxon>Chordata</taxon>
        <taxon>Craniata</taxon>
        <taxon>Vertebrata</taxon>
        <taxon>Euteleostomi</taxon>
        <taxon>Actinopterygii</taxon>
        <taxon>Neopterygii</taxon>
        <taxon>Teleostei</taxon>
        <taxon>Anguilliformes</taxon>
        <taxon>Anguillidae</taxon>
        <taxon>Anguilla</taxon>
    </lineage>
</organism>
<name>A0A0E9UGA2_ANGAN</name>
<dbReference type="EMBL" id="GBXM01043683">
    <property type="protein sequence ID" value="JAH64894.1"/>
    <property type="molecule type" value="Transcribed_RNA"/>
</dbReference>
<proteinExistence type="predicted"/>